<comment type="caution">
    <text evidence="2">The sequence shown here is derived from an EMBL/GenBank/DDBJ whole genome shotgun (WGS) entry which is preliminary data.</text>
</comment>
<feature type="region of interest" description="Disordered" evidence="1">
    <location>
        <begin position="77"/>
        <end position="110"/>
    </location>
</feature>
<evidence type="ECO:0000256" key="1">
    <source>
        <dbReference type="SAM" id="MobiDB-lite"/>
    </source>
</evidence>
<dbReference type="AlphaFoldDB" id="A0A8J1U110"/>
<proteinExistence type="predicted"/>
<dbReference type="EMBL" id="CAIIXF020000006">
    <property type="protein sequence ID" value="CAH1786980.1"/>
    <property type="molecule type" value="Genomic_DNA"/>
</dbReference>
<protein>
    <submittedName>
        <fullName evidence="2">Uncharacterized protein</fullName>
    </submittedName>
</protein>
<feature type="compositionally biased region" description="Polar residues" evidence="1">
    <location>
        <begin position="83"/>
        <end position="93"/>
    </location>
</feature>
<accession>A0A8J1U110</accession>
<name>A0A8J1U110_OWEFU</name>
<sequence length="110" mass="12106">YLSGNPGENEEKRNELFIDFSSACLASSVIEVHDNQSDYTFQGVAQIRLLEQSRDCSFIITVFAPLNPIHTRRIAGGLAPSRGESSSVFNVANESDLDNELSSTRVPTKE</sequence>
<feature type="compositionally biased region" description="Polar residues" evidence="1">
    <location>
        <begin position="100"/>
        <end position="110"/>
    </location>
</feature>
<evidence type="ECO:0000313" key="2">
    <source>
        <dbReference type="EMBL" id="CAH1786980.1"/>
    </source>
</evidence>
<gene>
    <name evidence="2" type="ORF">OFUS_LOCUS12768</name>
</gene>
<evidence type="ECO:0000313" key="3">
    <source>
        <dbReference type="Proteomes" id="UP000749559"/>
    </source>
</evidence>
<reference evidence="2" key="1">
    <citation type="submission" date="2022-03" db="EMBL/GenBank/DDBJ databases">
        <authorList>
            <person name="Martin C."/>
        </authorList>
    </citation>
    <scope>NUCLEOTIDE SEQUENCE</scope>
</reference>
<keyword evidence="3" id="KW-1185">Reference proteome</keyword>
<dbReference type="Proteomes" id="UP000749559">
    <property type="component" value="Unassembled WGS sequence"/>
</dbReference>
<organism evidence="2 3">
    <name type="scientific">Owenia fusiformis</name>
    <name type="common">Polychaete worm</name>
    <dbReference type="NCBI Taxonomy" id="6347"/>
    <lineage>
        <taxon>Eukaryota</taxon>
        <taxon>Metazoa</taxon>
        <taxon>Spiralia</taxon>
        <taxon>Lophotrochozoa</taxon>
        <taxon>Annelida</taxon>
        <taxon>Polychaeta</taxon>
        <taxon>Sedentaria</taxon>
        <taxon>Canalipalpata</taxon>
        <taxon>Sabellida</taxon>
        <taxon>Oweniida</taxon>
        <taxon>Oweniidae</taxon>
        <taxon>Owenia</taxon>
    </lineage>
</organism>
<feature type="non-terminal residue" evidence="2">
    <location>
        <position position="1"/>
    </location>
</feature>